<sequence length="140" mass="14910">MPFWTGQQPLAWSATRANNRDARVPTPTPTPTPLSLFSIEAVSSASQAKRAQVAQPSGQSLVLHEGNGVAAWSESGCGVWDKAEDDIRVKSLSVFTFQRAAFRAPPPSPPECEVCNSDGARLLVCSSAPVPETAAQWNFG</sequence>
<evidence type="ECO:0000313" key="3">
    <source>
        <dbReference type="Proteomes" id="UP000554235"/>
    </source>
</evidence>
<keyword evidence="3" id="KW-1185">Reference proteome</keyword>
<evidence type="ECO:0000256" key="1">
    <source>
        <dbReference type="SAM" id="MobiDB-lite"/>
    </source>
</evidence>
<dbReference type="Proteomes" id="UP000554235">
    <property type="component" value="Unassembled WGS sequence"/>
</dbReference>
<dbReference type="EMBL" id="JAADYS010000679">
    <property type="protein sequence ID" value="KAF4467949.1"/>
    <property type="molecule type" value="Genomic_DNA"/>
</dbReference>
<comment type="caution">
    <text evidence="2">The sequence shown here is derived from an EMBL/GenBank/DDBJ whole genome shotgun (WGS) entry which is preliminary data.</text>
</comment>
<name>A0A8H4LI76_9HYPO</name>
<feature type="compositionally biased region" description="Polar residues" evidence="1">
    <location>
        <begin position="1"/>
        <end position="10"/>
    </location>
</feature>
<dbReference type="AlphaFoldDB" id="A0A8H4LI76"/>
<reference evidence="2 3" key="1">
    <citation type="submission" date="2020-01" db="EMBL/GenBank/DDBJ databases">
        <title>Identification and distribution of gene clusters putatively required for synthesis of sphingolipid metabolism inhibitors in phylogenetically diverse species of the filamentous fungus Fusarium.</title>
        <authorList>
            <person name="Kim H.-S."/>
            <person name="Busman M."/>
            <person name="Brown D.W."/>
            <person name="Divon H."/>
            <person name="Uhlig S."/>
            <person name="Proctor R.H."/>
        </authorList>
    </citation>
    <scope>NUCLEOTIDE SEQUENCE [LARGE SCALE GENOMIC DNA]</scope>
    <source>
        <strain evidence="2 3">NRRL 20459</strain>
    </source>
</reference>
<proteinExistence type="predicted"/>
<gene>
    <name evidence="2" type="ORF">FALBO_5183</name>
</gene>
<feature type="region of interest" description="Disordered" evidence="1">
    <location>
        <begin position="1"/>
        <end position="32"/>
    </location>
</feature>
<evidence type="ECO:0000313" key="2">
    <source>
        <dbReference type="EMBL" id="KAF4467949.1"/>
    </source>
</evidence>
<protein>
    <submittedName>
        <fullName evidence="2">Uncharacterized protein</fullName>
    </submittedName>
</protein>
<accession>A0A8H4LI76</accession>
<organism evidence="2 3">
    <name type="scientific">Fusarium albosuccineum</name>
    <dbReference type="NCBI Taxonomy" id="1237068"/>
    <lineage>
        <taxon>Eukaryota</taxon>
        <taxon>Fungi</taxon>
        <taxon>Dikarya</taxon>
        <taxon>Ascomycota</taxon>
        <taxon>Pezizomycotina</taxon>
        <taxon>Sordariomycetes</taxon>
        <taxon>Hypocreomycetidae</taxon>
        <taxon>Hypocreales</taxon>
        <taxon>Nectriaceae</taxon>
        <taxon>Fusarium</taxon>
        <taxon>Fusarium decemcellulare species complex</taxon>
    </lineage>
</organism>